<proteinExistence type="predicted"/>
<dbReference type="PANTHER" id="PTHR47326">
    <property type="entry name" value="TRANSPOSABLE ELEMENT TC3 TRANSPOSASE-LIKE PROTEIN"/>
    <property type="match status" value="1"/>
</dbReference>
<accession>A0A8X6LDX6</accession>
<dbReference type="OrthoDB" id="6753189at2759"/>
<evidence type="ECO:0000313" key="1">
    <source>
        <dbReference type="EMBL" id="GFR07271.1"/>
    </source>
</evidence>
<comment type="caution">
    <text evidence="1">The sequence shown here is derived from an EMBL/GenBank/DDBJ whole genome shotgun (WGS) entry which is preliminary data.</text>
</comment>
<name>A0A8X6LDX6_TRICU</name>
<keyword evidence="2" id="KW-1185">Reference proteome</keyword>
<dbReference type="EMBL" id="BMAO01026134">
    <property type="protein sequence ID" value="GFR07271.1"/>
    <property type="molecule type" value="Genomic_DNA"/>
</dbReference>
<dbReference type="AlphaFoldDB" id="A0A8X6LDX6"/>
<dbReference type="Proteomes" id="UP000887116">
    <property type="component" value="Unassembled WGS sequence"/>
</dbReference>
<sequence>MRDARTPEMKDRVLTRFKAASSTSTREVASKMDISQPVVWPIVHEECMHQYHVQRVQSLHIEDYPHRADFSQWMLGIKNNNPSFPTS</sequence>
<gene>
    <name evidence="1" type="ORF">TNCT_382091</name>
</gene>
<evidence type="ECO:0000313" key="2">
    <source>
        <dbReference type="Proteomes" id="UP000887116"/>
    </source>
</evidence>
<evidence type="ECO:0008006" key="3">
    <source>
        <dbReference type="Google" id="ProtNLM"/>
    </source>
</evidence>
<organism evidence="1 2">
    <name type="scientific">Trichonephila clavata</name>
    <name type="common">Joro spider</name>
    <name type="synonym">Nephila clavata</name>
    <dbReference type="NCBI Taxonomy" id="2740835"/>
    <lineage>
        <taxon>Eukaryota</taxon>
        <taxon>Metazoa</taxon>
        <taxon>Ecdysozoa</taxon>
        <taxon>Arthropoda</taxon>
        <taxon>Chelicerata</taxon>
        <taxon>Arachnida</taxon>
        <taxon>Araneae</taxon>
        <taxon>Araneomorphae</taxon>
        <taxon>Entelegynae</taxon>
        <taxon>Araneoidea</taxon>
        <taxon>Nephilidae</taxon>
        <taxon>Trichonephila</taxon>
    </lineage>
</organism>
<protein>
    <recommendedName>
        <fullName evidence="3">Transposase</fullName>
    </recommendedName>
</protein>
<dbReference type="PANTHER" id="PTHR47326:SF1">
    <property type="entry name" value="HTH PSQ-TYPE DOMAIN-CONTAINING PROTEIN"/>
    <property type="match status" value="1"/>
</dbReference>
<reference evidence="1" key="1">
    <citation type="submission" date="2020-07" db="EMBL/GenBank/DDBJ databases">
        <title>Multicomponent nature underlies the extraordinary mechanical properties of spider dragline silk.</title>
        <authorList>
            <person name="Kono N."/>
            <person name="Nakamura H."/>
            <person name="Mori M."/>
            <person name="Yoshida Y."/>
            <person name="Ohtoshi R."/>
            <person name="Malay A.D."/>
            <person name="Moran D.A.P."/>
            <person name="Tomita M."/>
            <person name="Numata K."/>
            <person name="Arakawa K."/>
        </authorList>
    </citation>
    <scope>NUCLEOTIDE SEQUENCE</scope>
</reference>